<protein>
    <recommendedName>
        <fullName evidence="4">DUF2314 domain-containing protein</fullName>
    </recommendedName>
</protein>
<dbReference type="EMBL" id="CP093442">
    <property type="protein sequence ID" value="UOF00705.1"/>
    <property type="molecule type" value="Genomic_DNA"/>
</dbReference>
<keyword evidence="3" id="KW-1185">Reference proteome</keyword>
<gene>
    <name evidence="2" type="ORF">MNR06_13465</name>
</gene>
<feature type="compositionally biased region" description="Low complexity" evidence="1">
    <location>
        <begin position="144"/>
        <end position="172"/>
    </location>
</feature>
<dbReference type="Proteomes" id="UP000830116">
    <property type="component" value="Chromosome"/>
</dbReference>
<proteinExistence type="predicted"/>
<name>A0ABY4C718_9BACT</name>
<dbReference type="RefSeq" id="WP_243536879.1">
    <property type="nucleotide sequence ID" value="NZ_CP093442.1"/>
</dbReference>
<reference evidence="2" key="1">
    <citation type="submission" date="2022-03" db="EMBL/GenBank/DDBJ databases">
        <title>Genome Identification and Characterization of new species Bdellovibrio reynosense LBG001 sp. nov. from a Mexico soil sample.</title>
        <authorList>
            <person name="Camilli A."/>
            <person name="Ajao Y."/>
            <person name="Guo X."/>
        </authorList>
    </citation>
    <scope>NUCLEOTIDE SEQUENCE</scope>
    <source>
        <strain evidence="2">LBG001</strain>
    </source>
</reference>
<evidence type="ECO:0008006" key="4">
    <source>
        <dbReference type="Google" id="ProtNLM"/>
    </source>
</evidence>
<accession>A0ABY4C718</accession>
<feature type="region of interest" description="Disordered" evidence="1">
    <location>
        <begin position="130"/>
        <end position="172"/>
    </location>
</feature>
<evidence type="ECO:0000313" key="3">
    <source>
        <dbReference type="Proteomes" id="UP000830116"/>
    </source>
</evidence>
<evidence type="ECO:0000256" key="1">
    <source>
        <dbReference type="SAM" id="MobiDB-lite"/>
    </source>
</evidence>
<sequence length="172" mass="18759">MKKIVSLIVFVAALVWTWNVIHTSEAVGFETHSGIQVKLAELIGNTLVTKKPNAKDLTIMRLWTETLSDNKVRATFAYKFVEPTEDGEELEQVIEGEAVLYREPSEDSDVDKWTLQSVKTTNDIVVFTEGSTITPGEETEEAETATTGETPAATPAPTATPAVTPAAPKTEH</sequence>
<organism evidence="2 3">
    <name type="scientific">Bdellovibrio reynosensis</name>
    <dbReference type="NCBI Taxonomy" id="2835041"/>
    <lineage>
        <taxon>Bacteria</taxon>
        <taxon>Pseudomonadati</taxon>
        <taxon>Bdellovibrionota</taxon>
        <taxon>Bdellovibrionia</taxon>
        <taxon>Bdellovibrionales</taxon>
        <taxon>Pseudobdellovibrionaceae</taxon>
        <taxon>Bdellovibrio</taxon>
    </lineage>
</organism>
<evidence type="ECO:0000313" key="2">
    <source>
        <dbReference type="EMBL" id="UOF00705.1"/>
    </source>
</evidence>